<dbReference type="SUPFAM" id="SSF56672">
    <property type="entry name" value="DNA/RNA polymerases"/>
    <property type="match status" value="1"/>
</dbReference>
<organism evidence="1 2">
    <name type="scientific">Drosophila suzukii</name>
    <name type="common">Spotted-wing drosophila fruit fly</name>
    <dbReference type="NCBI Taxonomy" id="28584"/>
    <lineage>
        <taxon>Eukaryota</taxon>
        <taxon>Metazoa</taxon>
        <taxon>Ecdysozoa</taxon>
        <taxon>Arthropoda</taxon>
        <taxon>Hexapoda</taxon>
        <taxon>Insecta</taxon>
        <taxon>Pterygota</taxon>
        <taxon>Neoptera</taxon>
        <taxon>Endopterygota</taxon>
        <taxon>Diptera</taxon>
        <taxon>Brachycera</taxon>
        <taxon>Muscomorpha</taxon>
        <taxon>Ephydroidea</taxon>
        <taxon>Drosophilidae</taxon>
        <taxon>Drosophila</taxon>
        <taxon>Sophophora</taxon>
    </lineage>
</organism>
<proteinExistence type="predicted"/>
<dbReference type="Gene3D" id="3.30.70.270">
    <property type="match status" value="1"/>
</dbReference>
<dbReference type="PANTHER" id="PTHR47331">
    <property type="entry name" value="PHD-TYPE DOMAIN-CONTAINING PROTEIN"/>
    <property type="match status" value="1"/>
</dbReference>
<reference evidence="2" key="1">
    <citation type="submission" date="2025-08" db="UniProtKB">
        <authorList>
            <consortium name="RefSeq"/>
        </authorList>
    </citation>
    <scope>IDENTIFICATION</scope>
</reference>
<dbReference type="InterPro" id="IPR008042">
    <property type="entry name" value="Retrotrans_Pao"/>
</dbReference>
<evidence type="ECO:0000313" key="2">
    <source>
        <dbReference type="RefSeq" id="XP_070854684.1"/>
    </source>
</evidence>
<dbReference type="GeneID" id="139354359"/>
<name>A0ABM4TXI9_DROSZ</name>
<keyword evidence="1" id="KW-1185">Reference proteome</keyword>
<dbReference type="InterPro" id="IPR043128">
    <property type="entry name" value="Rev_trsase/Diguanyl_cyclase"/>
</dbReference>
<evidence type="ECO:0000313" key="1">
    <source>
        <dbReference type="Proteomes" id="UP001652628"/>
    </source>
</evidence>
<dbReference type="InterPro" id="IPR043502">
    <property type="entry name" value="DNA/RNA_pol_sf"/>
</dbReference>
<accession>A0ABM4TXI9</accession>
<dbReference type="RefSeq" id="XP_070854684.1">
    <property type="nucleotide sequence ID" value="XM_070998583.1"/>
</dbReference>
<sequence>MYRQIWVAANHCGYQRIVWREDETTPIKHYELSTVTYGTSCAPFLAVRVLDQIAHDHQHDFPTAAKILKEQFYVDDVLTGAHTEEELIRNQNELIQLIKCAGMELGKWVSSSSRVAHISLATTEVQGNESNSTAKVLGIHWDPEGDMLSYKVCLTTNPQVLSDVARIFGPLGILSPVVVQFKILFQELWLLDLGWDTELPPKIADWLNKCSNDLHILRDLRLPRFVQINEDHIELHGFSDASIRSFCTFCNCSSKVLDLWYAQPDKESGSQLR</sequence>
<gene>
    <name evidence="2" type="primary">LOC139354359</name>
</gene>
<dbReference type="Pfam" id="PF05380">
    <property type="entry name" value="Peptidase_A17"/>
    <property type="match status" value="1"/>
</dbReference>
<dbReference type="Proteomes" id="UP001652628">
    <property type="component" value="Chromosome 2"/>
</dbReference>
<protein>
    <recommendedName>
        <fullName evidence="3">Reverse transcriptase domain-containing protein</fullName>
    </recommendedName>
</protein>
<evidence type="ECO:0008006" key="3">
    <source>
        <dbReference type="Google" id="ProtNLM"/>
    </source>
</evidence>